<feature type="compositionally biased region" description="Low complexity" evidence="1">
    <location>
        <begin position="10"/>
        <end position="21"/>
    </location>
</feature>
<dbReference type="Pfam" id="PF03646">
    <property type="entry name" value="FlaG"/>
    <property type="match status" value="1"/>
</dbReference>
<evidence type="ECO:0000256" key="1">
    <source>
        <dbReference type="SAM" id="MobiDB-lite"/>
    </source>
</evidence>
<dbReference type="RefSeq" id="WP_329774290.1">
    <property type="nucleotide sequence ID" value="NZ_JAYDYW010000004.1"/>
</dbReference>
<evidence type="ECO:0000313" key="2">
    <source>
        <dbReference type="EMBL" id="MEE1672887.1"/>
    </source>
</evidence>
<reference evidence="3" key="1">
    <citation type="submission" date="2023-07" db="EMBL/GenBank/DDBJ databases">
        <title>Draft genome sequence of Agarivorans aestuarii strain ZMCS4, a CAZymes producing bacteria isolated from the marine brown algae Clodostephus spongiosus.</title>
        <authorList>
            <person name="Lorente B."/>
            <person name="Cabral C."/>
            <person name="Frias J."/>
            <person name="Faria J."/>
            <person name="Toubarro D."/>
        </authorList>
    </citation>
    <scope>NUCLEOTIDE SEQUENCE [LARGE SCALE GENOMIC DNA]</scope>
    <source>
        <strain evidence="3">ZMCS4</strain>
    </source>
</reference>
<dbReference type="SUPFAM" id="SSF160214">
    <property type="entry name" value="FlaG-like"/>
    <property type="match status" value="1"/>
</dbReference>
<feature type="compositionally biased region" description="Basic and acidic residues" evidence="1">
    <location>
        <begin position="35"/>
        <end position="44"/>
    </location>
</feature>
<sequence>MSNSLNPVLASTVASAQSTTAINPSDGANLSKGDLQVERTRAENIELAQKSLNQEQKQSKEAAKERLQEDDRSSAEEVVKSINQILEVQDRDVKFIVDERDGRFFTSVLNRSTDELIREIPTEEYRRLEDRLRNFQDAIGKTTGLFVDQIV</sequence>
<name>A0ABU7G0T0_9ALTE</name>
<organism evidence="2 3">
    <name type="scientific">Agarivorans aestuarii</name>
    <dbReference type="NCBI Taxonomy" id="1563703"/>
    <lineage>
        <taxon>Bacteria</taxon>
        <taxon>Pseudomonadati</taxon>
        <taxon>Pseudomonadota</taxon>
        <taxon>Gammaproteobacteria</taxon>
        <taxon>Alteromonadales</taxon>
        <taxon>Alteromonadaceae</taxon>
        <taxon>Agarivorans</taxon>
    </lineage>
</organism>
<reference evidence="2 3" key="2">
    <citation type="submission" date="2023-12" db="EMBL/GenBank/DDBJ databases">
        <authorList>
            <consortium name="Cladostephus spongiosus"/>
            <person name="Lorente B."/>
            <person name="Cabral C."/>
            <person name="Frias J."/>
            <person name="Faria J."/>
            <person name="Toubarro D."/>
        </authorList>
    </citation>
    <scope>NUCLEOTIDE SEQUENCE [LARGE SCALE GENOMIC DNA]</scope>
    <source>
        <strain evidence="2 3">ZMCS4</strain>
    </source>
</reference>
<feature type="compositionally biased region" description="Basic and acidic residues" evidence="1">
    <location>
        <begin position="57"/>
        <end position="75"/>
    </location>
</feature>
<proteinExistence type="predicted"/>
<dbReference type="EMBL" id="JAYDYW010000004">
    <property type="protein sequence ID" value="MEE1672887.1"/>
    <property type="molecule type" value="Genomic_DNA"/>
</dbReference>
<gene>
    <name evidence="2" type="ORF">SNR37_002298</name>
</gene>
<accession>A0ABU7G0T0</accession>
<keyword evidence="2" id="KW-0969">Cilium</keyword>
<feature type="region of interest" description="Disordered" evidence="1">
    <location>
        <begin position="1"/>
        <end position="75"/>
    </location>
</feature>
<protein>
    <submittedName>
        <fullName evidence="2">Flagellar protein FlaG</fullName>
    </submittedName>
</protein>
<evidence type="ECO:0000313" key="3">
    <source>
        <dbReference type="Proteomes" id="UP001310248"/>
    </source>
</evidence>
<keyword evidence="2" id="KW-0966">Cell projection</keyword>
<dbReference type="InterPro" id="IPR035924">
    <property type="entry name" value="FlaG-like_sf"/>
</dbReference>
<comment type="caution">
    <text evidence="2">The sequence shown here is derived from an EMBL/GenBank/DDBJ whole genome shotgun (WGS) entry which is preliminary data.</text>
</comment>
<dbReference type="InterPro" id="IPR005186">
    <property type="entry name" value="FlaG"/>
</dbReference>
<keyword evidence="2" id="KW-0282">Flagellum</keyword>
<keyword evidence="3" id="KW-1185">Reference proteome</keyword>
<dbReference type="Proteomes" id="UP001310248">
    <property type="component" value="Unassembled WGS sequence"/>
</dbReference>
<dbReference type="Gene3D" id="3.30.160.170">
    <property type="entry name" value="FlaG-like"/>
    <property type="match status" value="1"/>
</dbReference>